<dbReference type="OrthoDB" id="4508815at2759"/>
<evidence type="ECO:0000313" key="5">
    <source>
        <dbReference type="Proteomes" id="UP000710440"/>
    </source>
</evidence>
<protein>
    <submittedName>
        <fullName evidence="4">Uncharacterized protein</fullName>
    </submittedName>
</protein>
<dbReference type="AlphaFoldDB" id="A0A9P3BWL8"/>
<evidence type="ECO:0000256" key="2">
    <source>
        <dbReference type="ARBA" id="ARBA00022801"/>
    </source>
</evidence>
<dbReference type="InterPro" id="IPR016191">
    <property type="entry name" value="Ribonuclease/ribotoxin"/>
</dbReference>
<dbReference type="Gene3D" id="3.10.450.30">
    <property type="entry name" value="Microbial ribonucleases"/>
    <property type="match status" value="1"/>
</dbReference>
<dbReference type="GO" id="GO:0016787">
    <property type="term" value="F:hydrolase activity"/>
    <property type="evidence" value="ECO:0007669"/>
    <property type="project" value="UniProtKB-KW"/>
</dbReference>
<dbReference type="GO" id="GO:0003723">
    <property type="term" value="F:RNA binding"/>
    <property type="evidence" value="ECO:0007669"/>
    <property type="project" value="InterPro"/>
</dbReference>
<evidence type="ECO:0000256" key="3">
    <source>
        <dbReference type="SAM" id="MobiDB-lite"/>
    </source>
</evidence>
<sequence>MCFSDRSQSPTLQPKPVQPKPVEKPQVRRQRTRTDPLEPPPEDRTRARQRDNFPNVHHVRLRSSVEELVSNAPYPTDQARRKNNKRRPKRYNDQERLFRKGSFYEYPTMEYPYKTQNSRGQAYKIVNGKRIDADPSFTRTITDRHKNVQGVIYHPEGRKSDFVRAQQIYNSRTYGPPV</sequence>
<evidence type="ECO:0000313" key="4">
    <source>
        <dbReference type="EMBL" id="GIK03848.1"/>
    </source>
</evidence>
<comment type="caution">
    <text evidence="4">The sequence shown here is derived from an EMBL/GenBank/DDBJ whole genome shotgun (WGS) entry which is preliminary data.</text>
</comment>
<keyword evidence="5" id="KW-1185">Reference proteome</keyword>
<reference evidence="4 5" key="1">
    <citation type="submission" date="2021-02" db="EMBL/GenBank/DDBJ databases">
        <title>Pan-genome distribution and transcriptional activeness of fungal secondary metabolism genes in Aspergillus section Fumigati.</title>
        <authorList>
            <person name="Takahashi H."/>
            <person name="Umemura M."/>
            <person name="Ninomiya A."/>
            <person name="Kusuya Y."/>
            <person name="Urayama S."/>
            <person name="Shimizu M."/>
            <person name="Watanabe A."/>
            <person name="Kamei K."/>
            <person name="Yaguchi T."/>
            <person name="Hagiwara D."/>
        </authorList>
    </citation>
    <scope>NUCLEOTIDE SEQUENCE [LARGE SCALE GENOMIC DNA]</scope>
    <source>
        <strain evidence="4 5">IFM 47045</strain>
    </source>
</reference>
<dbReference type="GO" id="GO:0004540">
    <property type="term" value="F:RNA nuclease activity"/>
    <property type="evidence" value="ECO:0007669"/>
    <property type="project" value="InterPro"/>
</dbReference>
<gene>
    <name evidence="4" type="ORF">Aspvir_007923</name>
</gene>
<dbReference type="Proteomes" id="UP000710440">
    <property type="component" value="Unassembled WGS sequence"/>
</dbReference>
<keyword evidence="1" id="KW-0540">Nuclease</keyword>
<feature type="compositionally biased region" description="Polar residues" evidence="3">
    <location>
        <begin position="1"/>
        <end position="12"/>
    </location>
</feature>
<feature type="region of interest" description="Disordered" evidence="3">
    <location>
        <begin position="1"/>
        <end position="94"/>
    </location>
</feature>
<evidence type="ECO:0000256" key="1">
    <source>
        <dbReference type="ARBA" id="ARBA00022722"/>
    </source>
</evidence>
<feature type="compositionally biased region" description="Basic and acidic residues" evidence="3">
    <location>
        <begin position="21"/>
        <end position="51"/>
    </location>
</feature>
<organism evidence="4 5">
    <name type="scientific">Aspergillus viridinutans</name>
    <dbReference type="NCBI Taxonomy" id="75553"/>
    <lineage>
        <taxon>Eukaryota</taxon>
        <taxon>Fungi</taxon>
        <taxon>Dikarya</taxon>
        <taxon>Ascomycota</taxon>
        <taxon>Pezizomycotina</taxon>
        <taxon>Eurotiomycetes</taxon>
        <taxon>Eurotiomycetidae</taxon>
        <taxon>Eurotiales</taxon>
        <taxon>Aspergillaceae</taxon>
        <taxon>Aspergillus</taxon>
        <taxon>Aspergillus subgen. Fumigati</taxon>
    </lineage>
</organism>
<dbReference type="SUPFAM" id="SSF53933">
    <property type="entry name" value="Microbial ribonucleases"/>
    <property type="match status" value="1"/>
</dbReference>
<dbReference type="GeneID" id="66935905"/>
<name>A0A9P3BWL8_ASPVI</name>
<dbReference type="RefSeq" id="XP_043127034.1">
    <property type="nucleotide sequence ID" value="XM_043271099.1"/>
</dbReference>
<dbReference type="EMBL" id="BOPL01000006">
    <property type="protein sequence ID" value="GIK03848.1"/>
    <property type="molecule type" value="Genomic_DNA"/>
</dbReference>
<proteinExistence type="predicted"/>
<accession>A0A9P3BWL8</accession>
<keyword evidence="2" id="KW-0378">Hydrolase</keyword>